<evidence type="ECO:0000313" key="1">
    <source>
        <dbReference type="EMBL" id="CAL1394691.1"/>
    </source>
</evidence>
<organism evidence="1 2">
    <name type="scientific">Linum trigynum</name>
    <dbReference type="NCBI Taxonomy" id="586398"/>
    <lineage>
        <taxon>Eukaryota</taxon>
        <taxon>Viridiplantae</taxon>
        <taxon>Streptophyta</taxon>
        <taxon>Embryophyta</taxon>
        <taxon>Tracheophyta</taxon>
        <taxon>Spermatophyta</taxon>
        <taxon>Magnoliopsida</taxon>
        <taxon>eudicotyledons</taxon>
        <taxon>Gunneridae</taxon>
        <taxon>Pentapetalae</taxon>
        <taxon>rosids</taxon>
        <taxon>fabids</taxon>
        <taxon>Malpighiales</taxon>
        <taxon>Linaceae</taxon>
        <taxon>Linum</taxon>
    </lineage>
</organism>
<protein>
    <submittedName>
        <fullName evidence="1">Uncharacterized protein</fullName>
    </submittedName>
</protein>
<gene>
    <name evidence="1" type="ORF">LTRI10_LOCUS35176</name>
</gene>
<dbReference type="AlphaFoldDB" id="A0AAV2F8W7"/>
<accession>A0AAV2F8W7</accession>
<keyword evidence="2" id="KW-1185">Reference proteome</keyword>
<proteinExistence type="predicted"/>
<reference evidence="1 2" key="1">
    <citation type="submission" date="2024-04" db="EMBL/GenBank/DDBJ databases">
        <authorList>
            <person name="Fracassetti M."/>
        </authorList>
    </citation>
    <scope>NUCLEOTIDE SEQUENCE [LARGE SCALE GENOMIC DNA]</scope>
</reference>
<dbReference type="Proteomes" id="UP001497516">
    <property type="component" value="Chromosome 6"/>
</dbReference>
<dbReference type="EMBL" id="OZ034819">
    <property type="protein sequence ID" value="CAL1394691.1"/>
    <property type="molecule type" value="Genomic_DNA"/>
</dbReference>
<evidence type="ECO:0000313" key="2">
    <source>
        <dbReference type="Proteomes" id="UP001497516"/>
    </source>
</evidence>
<sequence length="102" mass="11821">MEKQDLIYCRCKVQEKLLLTMIDEDIKHNFVSAYVVSKIGLSIERYPSPYWWQNPQEELPYLVTLTYSICYDVLPLQSVHMVLGQPWTDERQVAVTGAGPKA</sequence>
<name>A0AAV2F8W7_9ROSI</name>